<evidence type="ECO:0000313" key="8">
    <source>
        <dbReference type="EMBL" id="KAJ8487123.1"/>
    </source>
</evidence>
<evidence type="ECO:0000313" key="9">
    <source>
        <dbReference type="Proteomes" id="UP001215151"/>
    </source>
</evidence>
<dbReference type="PANTHER" id="PTHR46212:SF3">
    <property type="entry name" value="GH27120P"/>
    <property type="match status" value="1"/>
</dbReference>
<dbReference type="SUPFAM" id="SSF47473">
    <property type="entry name" value="EF-hand"/>
    <property type="match status" value="1"/>
</dbReference>
<organism evidence="8 9">
    <name type="scientific">Trametes cubensis</name>
    <dbReference type="NCBI Taxonomy" id="1111947"/>
    <lineage>
        <taxon>Eukaryota</taxon>
        <taxon>Fungi</taxon>
        <taxon>Dikarya</taxon>
        <taxon>Basidiomycota</taxon>
        <taxon>Agaricomycotina</taxon>
        <taxon>Agaricomycetes</taxon>
        <taxon>Polyporales</taxon>
        <taxon>Polyporaceae</taxon>
        <taxon>Trametes</taxon>
    </lineage>
</organism>
<name>A0AAD7TW63_9APHY</name>
<dbReference type="InterPro" id="IPR002048">
    <property type="entry name" value="EF_hand_dom"/>
</dbReference>
<dbReference type="Pfam" id="PF13833">
    <property type="entry name" value="EF-hand_8"/>
    <property type="match status" value="1"/>
</dbReference>
<dbReference type="PROSITE" id="PS50222">
    <property type="entry name" value="EF_HAND_2"/>
    <property type="match status" value="2"/>
</dbReference>
<feature type="region of interest" description="Disordered" evidence="6">
    <location>
        <begin position="1"/>
        <end position="54"/>
    </location>
</feature>
<dbReference type="Pfam" id="PF13499">
    <property type="entry name" value="EF-hand_7"/>
    <property type="match status" value="1"/>
</dbReference>
<sequence>MSIRYGAPPPQRYPSQSSQYRPSPAPPARAPSQYGAPQGAYYGQPAYGAPPGGPPAGADPQLWQWFSAVDTDRSGAISVTELQAALVNGNWTRFDLDTVKMLMSIFDTDRSGTIGFNGSSPCCKEAQARRADGFHAIHAEFVGLWKYIQDWQNVFRHFDRDRSGSIDGSELAEALRSFGYNLSPTLLSLVEQKYASGPTDRYGPPPGITFDRFVRACVAVKTLTESFQRVDTDRDGWVQVNYEQFMKIVLSAP</sequence>
<evidence type="ECO:0000256" key="2">
    <source>
        <dbReference type="ARBA" id="ARBA00022490"/>
    </source>
</evidence>
<accession>A0AAD7TW63</accession>
<feature type="domain" description="EF-hand" evidence="7">
    <location>
        <begin position="57"/>
        <end position="92"/>
    </location>
</feature>
<dbReference type="Proteomes" id="UP001215151">
    <property type="component" value="Unassembled WGS sequence"/>
</dbReference>
<evidence type="ECO:0000256" key="1">
    <source>
        <dbReference type="ARBA" id="ARBA00004496"/>
    </source>
</evidence>
<dbReference type="EMBL" id="JAPEVG010000084">
    <property type="protein sequence ID" value="KAJ8487123.1"/>
    <property type="molecule type" value="Genomic_DNA"/>
</dbReference>
<gene>
    <name evidence="8" type="ORF">ONZ51_g4369</name>
</gene>
<evidence type="ECO:0000256" key="3">
    <source>
        <dbReference type="ARBA" id="ARBA00022723"/>
    </source>
</evidence>
<dbReference type="PANTHER" id="PTHR46212">
    <property type="entry name" value="PEFLIN"/>
    <property type="match status" value="1"/>
</dbReference>
<evidence type="ECO:0000259" key="7">
    <source>
        <dbReference type="PROSITE" id="PS50222"/>
    </source>
</evidence>
<feature type="compositionally biased region" description="Low complexity" evidence="6">
    <location>
        <begin position="30"/>
        <end position="49"/>
    </location>
</feature>
<protein>
    <recommendedName>
        <fullName evidence="7">EF-hand domain-containing protein</fullName>
    </recommendedName>
</protein>
<dbReference type="GO" id="GO:0005509">
    <property type="term" value="F:calcium ion binding"/>
    <property type="evidence" value="ECO:0007669"/>
    <property type="project" value="InterPro"/>
</dbReference>
<dbReference type="Gene3D" id="1.10.238.10">
    <property type="entry name" value="EF-hand"/>
    <property type="match status" value="1"/>
</dbReference>
<feature type="domain" description="EF-hand" evidence="7">
    <location>
        <begin position="146"/>
        <end position="181"/>
    </location>
</feature>
<comment type="caution">
    <text evidence="8">The sequence shown here is derived from an EMBL/GenBank/DDBJ whole genome shotgun (WGS) entry which is preliminary data.</text>
</comment>
<comment type="subcellular location">
    <subcellularLocation>
        <location evidence="1">Cytoplasm</location>
    </subcellularLocation>
</comment>
<dbReference type="GO" id="GO:0048306">
    <property type="term" value="F:calcium-dependent protein binding"/>
    <property type="evidence" value="ECO:0007669"/>
    <property type="project" value="UniProtKB-ARBA"/>
</dbReference>
<keyword evidence="2" id="KW-0963">Cytoplasm</keyword>
<dbReference type="InterPro" id="IPR011992">
    <property type="entry name" value="EF-hand-dom_pair"/>
</dbReference>
<dbReference type="PROSITE" id="PS00018">
    <property type="entry name" value="EF_HAND_1"/>
    <property type="match status" value="2"/>
</dbReference>
<dbReference type="GO" id="GO:0005737">
    <property type="term" value="C:cytoplasm"/>
    <property type="evidence" value="ECO:0007669"/>
    <property type="project" value="UniProtKB-SubCell"/>
</dbReference>
<evidence type="ECO:0000256" key="5">
    <source>
        <dbReference type="ARBA" id="ARBA00022837"/>
    </source>
</evidence>
<dbReference type="InterPro" id="IPR018247">
    <property type="entry name" value="EF_Hand_1_Ca_BS"/>
</dbReference>
<keyword evidence="3" id="KW-0479">Metal-binding</keyword>
<proteinExistence type="predicted"/>
<dbReference type="InterPro" id="IPR051426">
    <property type="entry name" value="Peflin/Sorcin_CaBP"/>
</dbReference>
<reference evidence="8" key="1">
    <citation type="submission" date="2022-11" db="EMBL/GenBank/DDBJ databases">
        <title>Genome Sequence of Cubamyces cubensis.</title>
        <authorList>
            <person name="Buettner E."/>
        </authorList>
    </citation>
    <scope>NUCLEOTIDE SEQUENCE</scope>
    <source>
        <strain evidence="8">MPL-01</strain>
    </source>
</reference>
<dbReference type="CDD" id="cd16180">
    <property type="entry name" value="EFh_PEF_Group_I"/>
    <property type="match status" value="1"/>
</dbReference>
<keyword evidence="4" id="KW-0677">Repeat</keyword>
<evidence type="ECO:0000256" key="6">
    <source>
        <dbReference type="SAM" id="MobiDB-lite"/>
    </source>
</evidence>
<feature type="compositionally biased region" description="Low complexity" evidence="6">
    <location>
        <begin position="13"/>
        <end position="22"/>
    </location>
</feature>
<keyword evidence="9" id="KW-1185">Reference proteome</keyword>
<dbReference type="Pfam" id="PF13202">
    <property type="entry name" value="EF-hand_5"/>
    <property type="match status" value="1"/>
</dbReference>
<dbReference type="AlphaFoldDB" id="A0AAD7TW63"/>
<keyword evidence="5" id="KW-0106">Calcium</keyword>
<dbReference type="SMART" id="SM00054">
    <property type="entry name" value="EFh"/>
    <property type="match status" value="4"/>
</dbReference>
<evidence type="ECO:0000256" key="4">
    <source>
        <dbReference type="ARBA" id="ARBA00022737"/>
    </source>
</evidence>